<comment type="cofactor">
    <cofactor evidence="1 12 14">
        <name>FMN</name>
        <dbReference type="ChEBI" id="CHEBI:58210"/>
    </cofactor>
</comment>
<feature type="active site" description="Proton donor" evidence="13">
    <location>
        <position position="84"/>
    </location>
</feature>
<gene>
    <name evidence="16" type="primary">dusB</name>
    <name evidence="16" type="ORF">IAA53_03340</name>
</gene>
<comment type="function">
    <text evidence="2 12">Catalyzes the synthesis of 5,6-dihydrouridine (D), a modified base found in the D-loop of most tRNAs, via the reduction of the C5-C6 double bond in target uridines.</text>
</comment>
<reference evidence="16" key="1">
    <citation type="submission" date="2020-10" db="EMBL/GenBank/DDBJ databases">
        <authorList>
            <person name="Gilroy R."/>
        </authorList>
    </citation>
    <scope>NUCLEOTIDE SEQUENCE</scope>
    <source>
        <strain evidence="16">ChiBcec15-4380</strain>
    </source>
</reference>
<dbReference type="CDD" id="cd02801">
    <property type="entry name" value="DUS_like_FMN"/>
    <property type="match status" value="1"/>
</dbReference>
<keyword evidence="7" id="KW-0521">NADP</keyword>
<dbReference type="PANTHER" id="PTHR45846">
    <property type="entry name" value="TRNA-DIHYDROURIDINE(47) SYNTHASE [NAD(P)(+)]-LIKE"/>
    <property type="match status" value="1"/>
</dbReference>
<dbReference type="InterPro" id="IPR024036">
    <property type="entry name" value="tRNA-dHydroUridine_Synthase_C"/>
</dbReference>
<evidence type="ECO:0000256" key="7">
    <source>
        <dbReference type="ARBA" id="ARBA00022857"/>
    </source>
</evidence>
<dbReference type="Proteomes" id="UP000824239">
    <property type="component" value="Unassembled WGS sequence"/>
</dbReference>
<name>A0A9D1DGQ2_9FIRM</name>
<evidence type="ECO:0000256" key="13">
    <source>
        <dbReference type="PIRSR" id="PIRSR006621-1"/>
    </source>
</evidence>
<feature type="binding site" evidence="14">
    <location>
        <position position="153"/>
    </location>
    <ligand>
        <name>FMN</name>
        <dbReference type="ChEBI" id="CHEBI:58210"/>
    </ligand>
</feature>
<evidence type="ECO:0000256" key="2">
    <source>
        <dbReference type="ARBA" id="ARBA00002790"/>
    </source>
</evidence>
<evidence type="ECO:0000313" key="17">
    <source>
        <dbReference type="Proteomes" id="UP000824239"/>
    </source>
</evidence>
<comment type="catalytic activity">
    <reaction evidence="10">
        <text>a 5,6-dihydrouridine in tRNA + NADP(+) = a uridine in tRNA + NADPH + H(+)</text>
        <dbReference type="Rhea" id="RHEA:23624"/>
        <dbReference type="Rhea" id="RHEA-COMP:13339"/>
        <dbReference type="Rhea" id="RHEA-COMP:13887"/>
        <dbReference type="ChEBI" id="CHEBI:15378"/>
        <dbReference type="ChEBI" id="CHEBI:57783"/>
        <dbReference type="ChEBI" id="CHEBI:58349"/>
        <dbReference type="ChEBI" id="CHEBI:65315"/>
        <dbReference type="ChEBI" id="CHEBI:74443"/>
    </reaction>
</comment>
<dbReference type="Pfam" id="PF01207">
    <property type="entry name" value="Dus"/>
    <property type="match status" value="1"/>
</dbReference>
<dbReference type="Gene3D" id="3.20.20.70">
    <property type="entry name" value="Aldolase class I"/>
    <property type="match status" value="1"/>
</dbReference>
<comment type="caution">
    <text evidence="16">The sequence shown here is derived from an EMBL/GenBank/DDBJ whole genome shotgun (WGS) entry which is preliminary data.</text>
</comment>
<dbReference type="GO" id="GO:0050660">
    <property type="term" value="F:flavin adenine dinucleotide binding"/>
    <property type="evidence" value="ECO:0007669"/>
    <property type="project" value="InterPro"/>
</dbReference>
<dbReference type="GO" id="GO:0017150">
    <property type="term" value="F:tRNA dihydrouridine synthase activity"/>
    <property type="evidence" value="ECO:0007669"/>
    <property type="project" value="InterPro"/>
</dbReference>
<dbReference type="SUPFAM" id="SSF51395">
    <property type="entry name" value="FMN-linked oxidoreductases"/>
    <property type="match status" value="1"/>
</dbReference>
<feature type="binding site" evidence="14">
    <location>
        <position position="123"/>
    </location>
    <ligand>
        <name>FMN</name>
        <dbReference type="ChEBI" id="CHEBI:58210"/>
    </ligand>
</feature>
<keyword evidence="3" id="KW-0820">tRNA-binding</keyword>
<dbReference type="AlphaFoldDB" id="A0A9D1DGQ2"/>
<organism evidence="16 17">
    <name type="scientific">Candidatus Avoscillospira avicola</name>
    <dbReference type="NCBI Taxonomy" id="2840706"/>
    <lineage>
        <taxon>Bacteria</taxon>
        <taxon>Bacillati</taxon>
        <taxon>Bacillota</taxon>
        <taxon>Clostridia</taxon>
        <taxon>Eubacteriales</taxon>
        <taxon>Oscillospiraceae</taxon>
        <taxon>Oscillospiraceae incertae sedis</taxon>
        <taxon>Candidatus Avoscillospira</taxon>
    </lineage>
</organism>
<reference evidence="16" key="2">
    <citation type="journal article" date="2021" name="PeerJ">
        <title>Extensive microbial diversity within the chicken gut microbiome revealed by metagenomics and culture.</title>
        <authorList>
            <person name="Gilroy R."/>
            <person name="Ravi A."/>
            <person name="Getino M."/>
            <person name="Pursley I."/>
            <person name="Horton D.L."/>
            <person name="Alikhan N.F."/>
            <person name="Baker D."/>
            <person name="Gharbi K."/>
            <person name="Hall N."/>
            <person name="Watson M."/>
            <person name="Adriaenssens E.M."/>
            <person name="Foster-Nyarko E."/>
            <person name="Jarju S."/>
            <person name="Secka A."/>
            <person name="Antonio M."/>
            <person name="Oren A."/>
            <person name="Chaudhuri R.R."/>
            <person name="La Ragione R."/>
            <person name="Hildebrand F."/>
            <person name="Pallen M.J."/>
        </authorList>
    </citation>
    <scope>NUCLEOTIDE SEQUENCE</scope>
    <source>
        <strain evidence="16">ChiBcec15-4380</strain>
    </source>
</reference>
<keyword evidence="6 12" id="KW-0819">tRNA processing</keyword>
<feature type="domain" description="DUS-like FMN-binding" evidence="15">
    <location>
        <begin position="1"/>
        <end position="292"/>
    </location>
</feature>
<evidence type="ECO:0000256" key="11">
    <source>
        <dbReference type="ARBA" id="ARBA00048802"/>
    </source>
</evidence>
<keyword evidence="4 12" id="KW-0285">Flavoprotein</keyword>
<comment type="catalytic activity">
    <reaction evidence="11">
        <text>a 5,6-dihydrouridine in tRNA + NAD(+) = a uridine in tRNA + NADH + H(+)</text>
        <dbReference type="Rhea" id="RHEA:54452"/>
        <dbReference type="Rhea" id="RHEA-COMP:13339"/>
        <dbReference type="Rhea" id="RHEA-COMP:13887"/>
        <dbReference type="ChEBI" id="CHEBI:15378"/>
        <dbReference type="ChEBI" id="CHEBI:57540"/>
        <dbReference type="ChEBI" id="CHEBI:57945"/>
        <dbReference type="ChEBI" id="CHEBI:65315"/>
        <dbReference type="ChEBI" id="CHEBI:74443"/>
    </reaction>
</comment>
<dbReference type="EC" id="1.3.1.-" evidence="12"/>
<evidence type="ECO:0000256" key="10">
    <source>
        <dbReference type="ARBA" id="ARBA00048205"/>
    </source>
</evidence>
<evidence type="ECO:0000313" key="16">
    <source>
        <dbReference type="EMBL" id="HIR50310.1"/>
    </source>
</evidence>
<protein>
    <recommendedName>
        <fullName evidence="12">tRNA-dihydrouridine synthase</fullName>
        <ecNumber evidence="12">1.3.1.-</ecNumber>
    </recommendedName>
</protein>
<dbReference type="EMBL" id="DVHE01000022">
    <property type="protein sequence ID" value="HIR50310.1"/>
    <property type="molecule type" value="Genomic_DNA"/>
</dbReference>
<dbReference type="InterPro" id="IPR004652">
    <property type="entry name" value="DusB-like"/>
</dbReference>
<dbReference type="InterPro" id="IPR035587">
    <property type="entry name" value="DUS-like_FMN-bd"/>
</dbReference>
<dbReference type="PROSITE" id="PS01136">
    <property type="entry name" value="UPF0034"/>
    <property type="match status" value="1"/>
</dbReference>
<sequence length="305" mass="32770">MAGVTDLAFRTMAARLGAAVTVTEMVSSRALVYQDKKSIGLLKKTPVGVCGAQIFGNDPEIMAQAAQLALRHSQCDFLDINMGCPMPKIVNNGDGSALMKDPKLAGQIVRAVADAVPVPVTVKTRIGWDRGSVNVVELAKILQDNGAAAIAVHGRTRSMLYSGVADWDTIRAVKQAVSIPVAANGDIFDADAALCCQKRTGADFLMIGRAAFGNPWIFQQVEAALAGQPVPPLPPLRERVDLAVAQFELARADKGEHIACLEARKHFAWYLRGVAHGGYYKSQISEISSMEDIYRIAAGIQRDLR</sequence>
<evidence type="ECO:0000256" key="4">
    <source>
        <dbReference type="ARBA" id="ARBA00022630"/>
    </source>
</evidence>
<evidence type="ECO:0000256" key="5">
    <source>
        <dbReference type="ARBA" id="ARBA00022643"/>
    </source>
</evidence>
<dbReference type="InterPro" id="IPR001269">
    <property type="entry name" value="DUS_fam"/>
</dbReference>
<evidence type="ECO:0000256" key="9">
    <source>
        <dbReference type="ARBA" id="ARBA00023002"/>
    </source>
</evidence>
<dbReference type="InterPro" id="IPR018517">
    <property type="entry name" value="tRNA_hU_synthase_CS"/>
</dbReference>
<keyword evidence="8" id="KW-0694">RNA-binding</keyword>
<keyword evidence="5 12" id="KW-0288">FMN</keyword>
<evidence type="ECO:0000256" key="8">
    <source>
        <dbReference type="ARBA" id="ARBA00022884"/>
    </source>
</evidence>
<accession>A0A9D1DGQ2</accession>
<evidence type="ECO:0000256" key="14">
    <source>
        <dbReference type="PIRSR" id="PIRSR006621-2"/>
    </source>
</evidence>
<evidence type="ECO:0000256" key="1">
    <source>
        <dbReference type="ARBA" id="ARBA00001917"/>
    </source>
</evidence>
<evidence type="ECO:0000256" key="12">
    <source>
        <dbReference type="PIRNR" id="PIRNR006621"/>
    </source>
</evidence>
<feature type="binding site" evidence="14">
    <location>
        <begin position="208"/>
        <end position="209"/>
    </location>
    <ligand>
        <name>FMN</name>
        <dbReference type="ChEBI" id="CHEBI:58210"/>
    </ligand>
</feature>
<keyword evidence="9 12" id="KW-0560">Oxidoreductase</keyword>
<evidence type="ECO:0000256" key="6">
    <source>
        <dbReference type="ARBA" id="ARBA00022694"/>
    </source>
</evidence>
<proteinExistence type="inferred from homology"/>
<evidence type="ECO:0000259" key="15">
    <source>
        <dbReference type="Pfam" id="PF01207"/>
    </source>
</evidence>
<feature type="binding site" evidence="14">
    <location>
        <position position="53"/>
    </location>
    <ligand>
        <name>FMN</name>
        <dbReference type="ChEBI" id="CHEBI:58210"/>
    </ligand>
</feature>
<dbReference type="PANTHER" id="PTHR45846:SF1">
    <property type="entry name" value="TRNA-DIHYDROURIDINE(47) SYNTHASE [NAD(P)(+)]-LIKE"/>
    <property type="match status" value="1"/>
</dbReference>
<dbReference type="NCBIfam" id="TIGR00737">
    <property type="entry name" value="nifR3_yhdG"/>
    <property type="match status" value="1"/>
</dbReference>
<dbReference type="InterPro" id="IPR013785">
    <property type="entry name" value="Aldolase_TIM"/>
</dbReference>
<comment type="similarity">
    <text evidence="12">Belongs to the dus family.</text>
</comment>
<keyword evidence="14" id="KW-0547">Nucleotide-binding</keyword>
<evidence type="ECO:0000256" key="3">
    <source>
        <dbReference type="ARBA" id="ARBA00022555"/>
    </source>
</evidence>
<dbReference type="PIRSF" id="PIRSF006621">
    <property type="entry name" value="Dus"/>
    <property type="match status" value="1"/>
</dbReference>
<dbReference type="GO" id="GO:0000049">
    <property type="term" value="F:tRNA binding"/>
    <property type="evidence" value="ECO:0007669"/>
    <property type="project" value="UniProtKB-KW"/>
</dbReference>
<dbReference type="Gene3D" id="1.10.1200.80">
    <property type="entry name" value="Putative flavin oxidoreducatase, domain 2"/>
    <property type="match status" value="1"/>
</dbReference>